<dbReference type="InterPro" id="IPR032623">
    <property type="entry name" value="FecR_N"/>
</dbReference>
<organism evidence="4">
    <name type="scientific">Caulobacter sp. 73W</name>
    <dbReference type="NCBI Taxonomy" id="3161137"/>
    <lineage>
        <taxon>Bacteria</taxon>
        <taxon>Pseudomonadati</taxon>
        <taxon>Pseudomonadota</taxon>
        <taxon>Alphaproteobacteria</taxon>
        <taxon>Caulobacterales</taxon>
        <taxon>Caulobacteraceae</taxon>
        <taxon>Caulobacter</taxon>
    </lineage>
</organism>
<evidence type="ECO:0000256" key="1">
    <source>
        <dbReference type="SAM" id="Phobius"/>
    </source>
</evidence>
<evidence type="ECO:0000313" key="4">
    <source>
        <dbReference type="EMBL" id="XDO98302.1"/>
    </source>
</evidence>
<dbReference type="PIRSF" id="PIRSF018266">
    <property type="entry name" value="FecR"/>
    <property type="match status" value="1"/>
</dbReference>
<dbReference type="EMBL" id="CP158375">
    <property type="protein sequence ID" value="XDO98302.1"/>
    <property type="molecule type" value="Genomic_DNA"/>
</dbReference>
<reference evidence="4" key="1">
    <citation type="submission" date="2024-06" db="EMBL/GenBank/DDBJ databases">
        <title>Caulobacter inopinatus, sp. nov.</title>
        <authorList>
            <person name="Donachie S.P."/>
        </authorList>
    </citation>
    <scope>NUCLEOTIDE SEQUENCE</scope>
    <source>
        <strain evidence="4">73W</strain>
    </source>
</reference>
<feature type="domain" description="FecR protein" evidence="2">
    <location>
        <begin position="107"/>
        <end position="196"/>
    </location>
</feature>
<dbReference type="PANTHER" id="PTHR30273">
    <property type="entry name" value="PERIPLASMIC SIGNAL SENSOR AND SIGMA FACTOR ACTIVATOR FECR-RELATED"/>
    <property type="match status" value="1"/>
</dbReference>
<dbReference type="InterPro" id="IPR006860">
    <property type="entry name" value="FecR"/>
</dbReference>
<keyword evidence="1" id="KW-1133">Transmembrane helix</keyword>
<evidence type="ECO:0000259" key="2">
    <source>
        <dbReference type="Pfam" id="PF04773"/>
    </source>
</evidence>
<keyword evidence="1" id="KW-0812">Transmembrane</keyword>
<feature type="transmembrane region" description="Helical" evidence="1">
    <location>
        <begin position="77"/>
        <end position="98"/>
    </location>
</feature>
<accession>A0AB39KXH6</accession>
<feature type="domain" description="FecR N-terminal" evidence="3">
    <location>
        <begin position="6"/>
        <end position="47"/>
    </location>
</feature>
<dbReference type="InterPro" id="IPR012373">
    <property type="entry name" value="Ferrdict_sens_TM"/>
</dbReference>
<keyword evidence="1" id="KW-0472">Membrane</keyword>
<name>A0AB39KXH6_9CAUL</name>
<protein>
    <submittedName>
        <fullName evidence="4">FecR domain-containing protein</fullName>
    </submittedName>
</protein>
<dbReference type="AlphaFoldDB" id="A0AB39KXH6"/>
<dbReference type="Pfam" id="PF04773">
    <property type="entry name" value="FecR"/>
    <property type="match status" value="1"/>
</dbReference>
<dbReference type="GO" id="GO:0016989">
    <property type="term" value="F:sigma factor antagonist activity"/>
    <property type="evidence" value="ECO:0007669"/>
    <property type="project" value="TreeGrafter"/>
</dbReference>
<evidence type="ECO:0000259" key="3">
    <source>
        <dbReference type="Pfam" id="PF16220"/>
    </source>
</evidence>
<dbReference type="RefSeq" id="WP_369062095.1">
    <property type="nucleotide sequence ID" value="NZ_CP158375.1"/>
</dbReference>
<dbReference type="PANTHER" id="PTHR30273:SF2">
    <property type="entry name" value="PROTEIN FECR"/>
    <property type="match status" value="1"/>
</dbReference>
<sequence length="324" mass="34866">MNAIDQEAARWVVRRDGQGWSDVDQAALEAWLEADRRHRGAYLRAQAGWAAMDRASVLAADGRPAPRAQGGLSRRGLLSAGLGGAGIAAAAGVAAVLVTRGQDVIYGTAVGEVREVPLKDGSRLLINTASQVRVDYEAGKRRLRLDAGEAWFEVAKDPKRPFVVASGPVNVTAIGTAFSVRRREAGVEVLVTEGVVSVQPRRRLGAEPLRVAAGQRVLIDPQGMVAQPRYAVAEIDRALAWRSGQIILEGDTLGEAVAEFNRYNARKIVFDDPALAEERLVGWFRTNEPESFAKAAAGMLGLAVVTRDDQIVLQPADLRKNMST</sequence>
<gene>
    <name evidence="4" type="ORF">ABOZ73_07775</name>
</gene>
<proteinExistence type="predicted"/>
<dbReference type="Pfam" id="PF16220">
    <property type="entry name" value="DUF4880"/>
    <property type="match status" value="1"/>
</dbReference>
<dbReference type="Gene3D" id="2.60.120.1440">
    <property type="match status" value="1"/>
</dbReference>